<name>A0ABP6P4U5_9ACTN</name>
<dbReference type="Proteomes" id="UP001500320">
    <property type="component" value="Unassembled WGS sequence"/>
</dbReference>
<evidence type="ECO:0000313" key="1">
    <source>
        <dbReference type="EMBL" id="GAA3162925.1"/>
    </source>
</evidence>
<organism evidence="1 2">
    <name type="scientific">Planomonospora alba</name>
    <dbReference type="NCBI Taxonomy" id="161354"/>
    <lineage>
        <taxon>Bacteria</taxon>
        <taxon>Bacillati</taxon>
        <taxon>Actinomycetota</taxon>
        <taxon>Actinomycetes</taxon>
        <taxon>Streptosporangiales</taxon>
        <taxon>Streptosporangiaceae</taxon>
        <taxon>Planomonospora</taxon>
    </lineage>
</organism>
<comment type="caution">
    <text evidence="1">The sequence shown here is derived from an EMBL/GenBank/DDBJ whole genome shotgun (WGS) entry which is preliminary data.</text>
</comment>
<protein>
    <submittedName>
        <fullName evidence="1">Uncharacterized protein</fullName>
    </submittedName>
</protein>
<keyword evidence="2" id="KW-1185">Reference proteome</keyword>
<reference evidence="2" key="1">
    <citation type="journal article" date="2019" name="Int. J. Syst. Evol. Microbiol.">
        <title>The Global Catalogue of Microorganisms (GCM) 10K type strain sequencing project: providing services to taxonomists for standard genome sequencing and annotation.</title>
        <authorList>
            <consortium name="The Broad Institute Genomics Platform"/>
            <consortium name="The Broad Institute Genome Sequencing Center for Infectious Disease"/>
            <person name="Wu L."/>
            <person name="Ma J."/>
        </authorList>
    </citation>
    <scope>NUCLEOTIDE SEQUENCE [LARGE SCALE GENOMIC DNA]</scope>
    <source>
        <strain evidence="2">JCM 9373</strain>
    </source>
</reference>
<sequence length="117" mass="11853">MTEPAASEARQLSAILAGQGGVLAAGAGLLSGPLKIATQLAGERLRVYVQPDGAEGWHEVAGSPLPVPDPADASDKAALMEHLRLHQAVVRLASVAGLPDGLTPEALDEVDEGGEST</sequence>
<evidence type="ECO:0000313" key="2">
    <source>
        <dbReference type="Proteomes" id="UP001500320"/>
    </source>
</evidence>
<dbReference type="EMBL" id="BAAAUT010000077">
    <property type="protein sequence ID" value="GAA3162925.1"/>
    <property type="molecule type" value="Genomic_DNA"/>
</dbReference>
<dbReference type="RefSeq" id="WP_344865823.1">
    <property type="nucleotide sequence ID" value="NZ_BAAAUT010000077.1"/>
</dbReference>
<gene>
    <name evidence="1" type="ORF">GCM10010466_62320</name>
</gene>
<proteinExistence type="predicted"/>
<accession>A0ABP6P4U5</accession>